<comment type="caution">
    <text evidence="2">The sequence shown here is derived from an EMBL/GenBank/DDBJ whole genome shotgun (WGS) entry which is preliminary data.</text>
</comment>
<dbReference type="InterPro" id="IPR007560">
    <property type="entry name" value="Restrct_endonuc_IV_Mrr"/>
</dbReference>
<dbReference type="Pfam" id="PF04471">
    <property type="entry name" value="Mrr_cat"/>
    <property type="match status" value="1"/>
</dbReference>
<evidence type="ECO:0000313" key="3">
    <source>
        <dbReference type="Proteomes" id="UP001501842"/>
    </source>
</evidence>
<dbReference type="EMBL" id="BAAATZ010000027">
    <property type="protein sequence ID" value="GAA2734006.1"/>
    <property type="molecule type" value="Genomic_DNA"/>
</dbReference>
<keyword evidence="3" id="KW-1185">Reference proteome</keyword>
<organism evidence="2 3">
    <name type="scientific">Actinocorallia aurantiaca</name>
    <dbReference type="NCBI Taxonomy" id="46204"/>
    <lineage>
        <taxon>Bacteria</taxon>
        <taxon>Bacillati</taxon>
        <taxon>Actinomycetota</taxon>
        <taxon>Actinomycetes</taxon>
        <taxon>Streptosporangiales</taxon>
        <taxon>Thermomonosporaceae</taxon>
        <taxon>Actinocorallia</taxon>
    </lineage>
</organism>
<evidence type="ECO:0000259" key="1">
    <source>
        <dbReference type="Pfam" id="PF04471"/>
    </source>
</evidence>
<sequence>MTPSFAVRLQRALTSLDDTTTTGQGMRLQNLAHFVLESVPGVTIVAQNTMDAQHSGEIDLWLQHEAKAKLPFIDPLVPVECKNEVRTTSAAQIREFAAKIRYSGGSDGLIITRSGLSGQALTGAHHALQAALHDRIRILVVTCQDLEMMTRAAEIPRLLQDRHIELRMKRTYQSI</sequence>
<dbReference type="RefSeq" id="WP_344454443.1">
    <property type="nucleotide sequence ID" value="NZ_BAAATZ010000027.1"/>
</dbReference>
<proteinExistence type="predicted"/>
<reference evidence="2 3" key="1">
    <citation type="journal article" date="2019" name="Int. J. Syst. Evol. Microbiol.">
        <title>The Global Catalogue of Microorganisms (GCM) 10K type strain sequencing project: providing services to taxonomists for standard genome sequencing and annotation.</title>
        <authorList>
            <consortium name="The Broad Institute Genomics Platform"/>
            <consortium name="The Broad Institute Genome Sequencing Center for Infectious Disease"/>
            <person name="Wu L."/>
            <person name="Ma J."/>
        </authorList>
    </citation>
    <scope>NUCLEOTIDE SEQUENCE [LARGE SCALE GENOMIC DNA]</scope>
    <source>
        <strain evidence="2 3">JCM 8201</strain>
    </source>
</reference>
<protein>
    <recommendedName>
        <fullName evidence="1">Restriction endonuclease type IV Mrr domain-containing protein</fullName>
    </recommendedName>
</protein>
<evidence type="ECO:0000313" key="2">
    <source>
        <dbReference type="EMBL" id="GAA2734006.1"/>
    </source>
</evidence>
<accession>A0ABN3UJJ6</accession>
<gene>
    <name evidence="2" type="ORF">GCM10010439_55420</name>
</gene>
<name>A0ABN3UJJ6_9ACTN</name>
<dbReference type="Proteomes" id="UP001501842">
    <property type="component" value="Unassembled WGS sequence"/>
</dbReference>
<feature type="domain" description="Restriction endonuclease type IV Mrr" evidence="1">
    <location>
        <begin position="50"/>
        <end position="134"/>
    </location>
</feature>